<evidence type="ECO:0000313" key="2">
    <source>
        <dbReference type="Proteomes" id="UP000002705"/>
    </source>
</evidence>
<dbReference type="HOGENOM" id="CLU_1575548_0_0_4"/>
<gene>
    <name evidence="1" type="ordered locus">Bcep18194_B3001</name>
</gene>
<organism evidence="1 2">
    <name type="scientific">Burkholderia lata (strain ATCC 17760 / DSM 23089 / LMG 22485 / NCIMB 9086 / R18194 / 383)</name>
    <dbReference type="NCBI Taxonomy" id="482957"/>
    <lineage>
        <taxon>Bacteria</taxon>
        <taxon>Pseudomonadati</taxon>
        <taxon>Pseudomonadota</taxon>
        <taxon>Betaproteobacteria</taxon>
        <taxon>Burkholderiales</taxon>
        <taxon>Burkholderiaceae</taxon>
        <taxon>Burkholderia</taxon>
        <taxon>Burkholderia cepacia complex</taxon>
    </lineage>
</organism>
<dbReference type="KEGG" id="bur:Bcep18194_B3001"/>
<dbReference type="AlphaFoldDB" id="Q390K5"/>
<proteinExistence type="predicted"/>
<reference evidence="1" key="1">
    <citation type="submission" date="2005-10" db="EMBL/GenBank/DDBJ databases">
        <title>Complete sequence of chromosome 2 of Burkholderia sp. 383.</title>
        <authorList>
            <consortium name="US DOE Joint Genome Institute"/>
            <person name="Copeland A."/>
            <person name="Lucas S."/>
            <person name="Lapidus A."/>
            <person name="Barry K."/>
            <person name="Detter J.C."/>
            <person name="Glavina T."/>
            <person name="Hammon N."/>
            <person name="Israni S."/>
            <person name="Pitluck S."/>
            <person name="Chain P."/>
            <person name="Malfatti S."/>
            <person name="Shin M."/>
            <person name="Vergez L."/>
            <person name="Schmutz J."/>
            <person name="Larimer F."/>
            <person name="Land M."/>
            <person name="Kyrpides N."/>
            <person name="Lykidis A."/>
            <person name="Richardson P."/>
        </authorList>
    </citation>
    <scope>NUCLEOTIDE SEQUENCE [LARGE SCALE GENOMIC DNA]</scope>
    <source>
        <strain evidence="1">383</strain>
    </source>
</reference>
<name>Q390K5_BURL3</name>
<dbReference type="Proteomes" id="UP000002705">
    <property type="component" value="Chromosome 2"/>
</dbReference>
<evidence type="ECO:0000313" key="1">
    <source>
        <dbReference type="EMBL" id="ABB13111.1"/>
    </source>
</evidence>
<dbReference type="EMBL" id="CP000152">
    <property type="protein sequence ID" value="ABB13111.1"/>
    <property type="molecule type" value="Genomic_DNA"/>
</dbReference>
<protein>
    <submittedName>
        <fullName evidence="1">Uncharacterized protein</fullName>
    </submittedName>
</protein>
<sequence>MDRLMKLVTDRIARVAGYVVAVACLAGNGSAIFASPTPKVLPAATEANWIQAVKRHRTKDGATVADVLAYAEKMRPRIFKAGQFEVGYNGATGVASSVSIGYWIGSKRAPDDAFVDLGYSMSPDGRVMPVSPDEHTATALENGRKAFLRAVDDAYRDTCRSDPDHPPAC</sequence>
<keyword evidence="2" id="KW-1185">Reference proteome</keyword>
<accession>Q390K5</accession>
<dbReference type="PATRIC" id="fig|482957.22.peg.6825"/>